<sequence>MNVPEKLKELRVLMEKAGIDIYVVPTADFHQSEYVGEHFKSRQWLTGFTGSAGTAVVTKDSAGLWTDGRYFLAAEQQLAGSTVELYRMGEPDVPSIEAFIESNLSEKGTLGFDGRSVSMGEGKNYEKVVQQKQGQINYEHDLIDKIWFDRPPLSKEPTFSLGVEYAGETVASKLSRLRAKMTEAGATVHIMTSLDDICWLLNIRGNDIEFFPLVLSYAVVTHETVEVFIDESKLSEAMIEDLAKDGINLHPYNDIYDFVTQLSPADKVLVDPDRMNYALYNNIPEAAVKIEQLNPTVVFKAMKNPVEIANMKQAQIKDGIAHTKYMYWLKHTVGKEKITEISASEKLEALREAQGGFIRQSFAPISAFGEHGAIIHYSATPETDAELKEGGLFLSDTGAGFYEGTTDITRTIALGEIPQLMKDHFTLTLKSNIQLSKARFLHGANGVNLDILARAPFWDNNLNYNHGTGHGVGYLLNVHEPPTGIRWQYRPSDSYQFEDGMIITNEPGIYIAGSHGVRLENELLVRKGEENEYGQFMYFETITFVPFDLDALNADMLTEEERNWLNAYHEKVYELISPHLEAEEKEWLKTYTRKV</sequence>
<comment type="similarity">
    <text evidence="1">Belongs to the peptidase M24B family.</text>
</comment>
<organism evidence="7 8">
    <name type="scientific">Vagococcus acidifermentans</name>
    <dbReference type="NCBI Taxonomy" id="564710"/>
    <lineage>
        <taxon>Bacteria</taxon>
        <taxon>Bacillati</taxon>
        <taxon>Bacillota</taxon>
        <taxon>Bacilli</taxon>
        <taxon>Lactobacillales</taxon>
        <taxon>Enterococcaceae</taxon>
        <taxon>Vagococcus</taxon>
    </lineage>
</organism>
<evidence type="ECO:0000256" key="1">
    <source>
        <dbReference type="ARBA" id="ARBA00008766"/>
    </source>
</evidence>
<accession>A0A430AQN9</accession>
<dbReference type="PANTHER" id="PTHR43763:SF6">
    <property type="entry name" value="XAA-PRO AMINOPEPTIDASE 1"/>
    <property type="match status" value="1"/>
</dbReference>
<evidence type="ECO:0000259" key="4">
    <source>
        <dbReference type="Pfam" id="PF00557"/>
    </source>
</evidence>
<dbReference type="Pfam" id="PF01321">
    <property type="entry name" value="Creatinase_N"/>
    <property type="match status" value="1"/>
</dbReference>
<dbReference type="GO" id="GO:0005737">
    <property type="term" value="C:cytoplasm"/>
    <property type="evidence" value="ECO:0007669"/>
    <property type="project" value="UniProtKB-ARBA"/>
</dbReference>
<keyword evidence="2" id="KW-0479">Metal-binding</keyword>
<dbReference type="OrthoDB" id="9806388at2"/>
<dbReference type="InterPro" id="IPR032416">
    <property type="entry name" value="Peptidase_M24_C"/>
</dbReference>
<feature type="domain" description="Peptidase M24" evidence="4">
    <location>
        <begin position="310"/>
        <end position="526"/>
    </location>
</feature>
<dbReference type="Proteomes" id="UP000286773">
    <property type="component" value="Unassembled WGS sequence"/>
</dbReference>
<dbReference type="InterPro" id="IPR036005">
    <property type="entry name" value="Creatinase/aminopeptidase-like"/>
</dbReference>
<dbReference type="CDD" id="cd01085">
    <property type="entry name" value="APP"/>
    <property type="match status" value="1"/>
</dbReference>
<dbReference type="InterPro" id="IPR000587">
    <property type="entry name" value="Creatinase_N"/>
</dbReference>
<dbReference type="EMBL" id="NGKC01000012">
    <property type="protein sequence ID" value="RSU10450.1"/>
    <property type="molecule type" value="Genomic_DNA"/>
</dbReference>
<dbReference type="InterPro" id="IPR033740">
    <property type="entry name" value="Pept_M24B"/>
</dbReference>
<dbReference type="RefSeq" id="WP_126814280.1">
    <property type="nucleotide sequence ID" value="NZ_NGKC01000012.1"/>
</dbReference>
<comment type="caution">
    <text evidence="7">The sequence shown here is derived from an EMBL/GenBank/DDBJ whole genome shotgun (WGS) entry which is preliminary data.</text>
</comment>
<dbReference type="InterPro" id="IPR050422">
    <property type="entry name" value="X-Pro_aminopeptidase_P"/>
</dbReference>
<reference evidence="7 8" key="1">
    <citation type="submission" date="2017-05" db="EMBL/GenBank/DDBJ databases">
        <title>Vagococcus spp. assemblies.</title>
        <authorList>
            <person name="Gulvik C.A."/>
        </authorList>
    </citation>
    <scope>NUCLEOTIDE SEQUENCE [LARGE SCALE GENOMIC DNA]</scope>
    <source>
        <strain evidence="7 8">LMG 24798</strain>
    </source>
</reference>
<dbReference type="GO" id="GO:0070006">
    <property type="term" value="F:metalloaminopeptidase activity"/>
    <property type="evidence" value="ECO:0007669"/>
    <property type="project" value="InterPro"/>
</dbReference>
<feature type="domain" description="Creatinase N-terminal" evidence="5">
    <location>
        <begin position="7"/>
        <end position="130"/>
    </location>
</feature>
<dbReference type="Pfam" id="PF16189">
    <property type="entry name" value="Creatinase_N_2"/>
    <property type="match status" value="1"/>
</dbReference>
<evidence type="ECO:0000259" key="5">
    <source>
        <dbReference type="Pfam" id="PF01321"/>
    </source>
</evidence>
<gene>
    <name evidence="7" type="ORF">CBF27_10575</name>
</gene>
<keyword evidence="3" id="KW-0378">Hydrolase</keyword>
<keyword evidence="8" id="KW-1185">Reference proteome</keyword>
<dbReference type="Pfam" id="PF16188">
    <property type="entry name" value="Peptidase_M24_C"/>
    <property type="match status" value="1"/>
</dbReference>
<protein>
    <submittedName>
        <fullName evidence="7">Peptidase M24</fullName>
    </submittedName>
</protein>
<evidence type="ECO:0000313" key="8">
    <source>
        <dbReference type="Proteomes" id="UP000286773"/>
    </source>
</evidence>
<dbReference type="Pfam" id="PF00557">
    <property type="entry name" value="Peptidase_M24"/>
    <property type="match status" value="1"/>
</dbReference>
<evidence type="ECO:0000259" key="6">
    <source>
        <dbReference type="Pfam" id="PF16188"/>
    </source>
</evidence>
<dbReference type="PANTHER" id="PTHR43763">
    <property type="entry name" value="XAA-PRO AMINOPEPTIDASE 1"/>
    <property type="match status" value="1"/>
</dbReference>
<dbReference type="Gene3D" id="3.90.230.10">
    <property type="entry name" value="Creatinase/methionine aminopeptidase superfamily"/>
    <property type="match status" value="1"/>
</dbReference>
<dbReference type="SUPFAM" id="SSF55920">
    <property type="entry name" value="Creatinase/aminopeptidase"/>
    <property type="match status" value="1"/>
</dbReference>
<dbReference type="GO" id="GO:0046872">
    <property type="term" value="F:metal ion binding"/>
    <property type="evidence" value="ECO:0007669"/>
    <property type="project" value="UniProtKB-KW"/>
</dbReference>
<feature type="domain" description="Peptidase M24 C-terminal" evidence="6">
    <location>
        <begin position="535"/>
        <end position="594"/>
    </location>
</feature>
<dbReference type="FunFam" id="3.90.230.10:FF:000009">
    <property type="entry name" value="xaa-Pro aminopeptidase 2"/>
    <property type="match status" value="1"/>
</dbReference>
<dbReference type="InterPro" id="IPR029149">
    <property type="entry name" value="Creatin/AminoP/Spt16_N"/>
</dbReference>
<dbReference type="Gene3D" id="3.40.350.10">
    <property type="entry name" value="Creatinase/prolidase N-terminal domain"/>
    <property type="match status" value="2"/>
</dbReference>
<dbReference type="AlphaFoldDB" id="A0A430AQN9"/>
<proteinExistence type="inferred from homology"/>
<evidence type="ECO:0000256" key="3">
    <source>
        <dbReference type="ARBA" id="ARBA00022801"/>
    </source>
</evidence>
<dbReference type="SUPFAM" id="SSF53092">
    <property type="entry name" value="Creatinase/prolidase N-terminal domain"/>
    <property type="match status" value="2"/>
</dbReference>
<evidence type="ECO:0000256" key="2">
    <source>
        <dbReference type="ARBA" id="ARBA00022723"/>
    </source>
</evidence>
<dbReference type="InterPro" id="IPR000994">
    <property type="entry name" value="Pept_M24"/>
</dbReference>
<name>A0A430AQN9_9ENTE</name>
<evidence type="ECO:0000313" key="7">
    <source>
        <dbReference type="EMBL" id="RSU10450.1"/>
    </source>
</evidence>
<dbReference type="FunFam" id="3.40.350.10:FF:000003">
    <property type="entry name" value="Xaa-pro aminopeptidase P"/>
    <property type="match status" value="1"/>
</dbReference>